<evidence type="ECO:0000256" key="4">
    <source>
        <dbReference type="ARBA" id="ARBA00022753"/>
    </source>
</evidence>
<feature type="region of interest" description="Disordered" evidence="7">
    <location>
        <begin position="287"/>
        <end position="312"/>
    </location>
</feature>
<name>A0ABR4N8H8_9FUNG</name>
<accession>A0ABR4N8H8</accession>
<feature type="domain" description="Vps53 C-terminal" evidence="9">
    <location>
        <begin position="936"/>
        <end position="1020"/>
    </location>
</feature>
<comment type="caution">
    <text evidence="10">The sequence shown here is derived from an EMBL/GenBank/DDBJ whole genome shotgun (WGS) entry which is preliminary data.</text>
</comment>
<dbReference type="Pfam" id="PF16854">
    <property type="entry name" value="VPS53_C"/>
    <property type="match status" value="1"/>
</dbReference>
<dbReference type="EMBL" id="JADGIZ020000020">
    <property type="protein sequence ID" value="KAL2915823.1"/>
    <property type="molecule type" value="Genomic_DNA"/>
</dbReference>
<evidence type="ECO:0000259" key="8">
    <source>
        <dbReference type="Pfam" id="PF04100"/>
    </source>
</evidence>
<comment type="similarity">
    <text evidence="3">Belongs to the VPS53 family.</text>
</comment>
<evidence type="ECO:0000313" key="10">
    <source>
        <dbReference type="EMBL" id="KAL2915823.1"/>
    </source>
</evidence>
<dbReference type="InterPro" id="IPR031745">
    <property type="entry name" value="Vps53_C"/>
</dbReference>
<feature type="compositionally biased region" description="Gly residues" evidence="7">
    <location>
        <begin position="292"/>
        <end position="310"/>
    </location>
</feature>
<reference evidence="10 11" key="1">
    <citation type="submission" date="2023-09" db="EMBL/GenBank/DDBJ databases">
        <title>Pangenome analysis of Batrachochytrium dendrobatidis and related Chytrids.</title>
        <authorList>
            <person name="Yacoub M.N."/>
            <person name="Stajich J.E."/>
            <person name="James T.Y."/>
        </authorList>
    </citation>
    <scope>NUCLEOTIDE SEQUENCE [LARGE SCALE GENOMIC DNA]</scope>
    <source>
        <strain evidence="10 11">JEL0888</strain>
    </source>
</reference>
<evidence type="ECO:0000259" key="9">
    <source>
        <dbReference type="Pfam" id="PF16854"/>
    </source>
</evidence>
<dbReference type="Proteomes" id="UP001527925">
    <property type="component" value="Unassembled WGS sequence"/>
</dbReference>
<dbReference type="PANTHER" id="PTHR12820">
    <property type="entry name" value="VACUOLAR SORTING PROTEIN 53"/>
    <property type="match status" value="1"/>
</dbReference>
<evidence type="ECO:0000256" key="5">
    <source>
        <dbReference type="ARBA" id="ARBA00023034"/>
    </source>
</evidence>
<evidence type="ECO:0000256" key="1">
    <source>
        <dbReference type="ARBA" id="ARBA00004150"/>
    </source>
</evidence>
<evidence type="ECO:0000256" key="3">
    <source>
        <dbReference type="ARBA" id="ARBA00008628"/>
    </source>
</evidence>
<dbReference type="PANTHER" id="PTHR12820:SF0">
    <property type="entry name" value="VACUOLAR PROTEIN SORTING-ASSOCIATED PROTEIN 53 HOMOLOG"/>
    <property type="match status" value="1"/>
</dbReference>
<organism evidence="10 11">
    <name type="scientific">Polyrhizophydium stewartii</name>
    <dbReference type="NCBI Taxonomy" id="2732419"/>
    <lineage>
        <taxon>Eukaryota</taxon>
        <taxon>Fungi</taxon>
        <taxon>Fungi incertae sedis</taxon>
        <taxon>Chytridiomycota</taxon>
        <taxon>Chytridiomycota incertae sedis</taxon>
        <taxon>Chytridiomycetes</taxon>
        <taxon>Rhizophydiales</taxon>
        <taxon>Rhizophydiales incertae sedis</taxon>
        <taxon>Polyrhizophydium</taxon>
    </lineage>
</organism>
<comment type="subcellular location">
    <subcellularLocation>
        <location evidence="2">Endosome membrane</location>
        <topology evidence="2">Peripheral membrane protein</topology>
    </subcellularLocation>
    <subcellularLocation>
        <location evidence="1">Golgi apparatus</location>
        <location evidence="1">trans-Golgi network membrane</location>
        <topology evidence="1">Peripheral membrane protein</topology>
    </subcellularLocation>
</comment>
<keyword evidence="6" id="KW-0472">Membrane</keyword>
<protein>
    <submittedName>
        <fullName evidence="10">Vacuolar protein sorting-associated protein 53</fullName>
    </submittedName>
</protein>
<sequence>MSVHRFAVSKCIVSRSGHAATASLGRHTQGDVFEACSQPLPERSHPGKTGSWERCSLSPLALVVREPGARPRCEPAASEAVWGSQETGTPTSAALELVAHEPPHEIVLESMDLSRASIARSRLSIWRSADMQLWIKYQRSDGMPRRLRVTVERETTFISCISVLERFCVVKQMQGQSGTSQPGSGAASRAPAGPPAVVESVATMTQVVETRSVGVRCDGIPAVLFPLRDDEIERLWQHVCGAGIARAAAALPPLRPKLTGGTALPGTARGTPSPPAETALAITATPQKHPFGSGGGGGSGVGGGVSGPGDGSDFEDGCHDIVELSADLDKQLAKVLDNSDALDRSDFDCIEYANHIFPSEQSLATADRVLEKLRHQIRLIDRGIKDLVRHQTDASQQTKQELEDVKQAILDLVARIKTIKSKAAESEKMVLEITHDIKSLDQAKKNLTHSINVLRRLQMFVTALEQLRGVANRKQYRETAHLLQVTLQLVDHFKGYKNVKQVAALCDAVAQFQGEIRRTIFNEFESSFAGGTYKMQAQVLNDACLVVETLGLEPKLQLIDWYCDMQLKDYRSIFRTNPEVAGLKDISRRCAWLKRTLKTHDEQHASLFPPEWRVSECLTVKFCEDTRKDLSEVLSASEKDGSLDTIVMLQAIQTTMEFEGKLDKRFTIRDPAEIVRDDSELAPSTSKFFKIISICFEQHLWHYIEMEDKTLAEKFEAFKSQAPFADEEAVLTSSTDLFLFYRQTIVNGARLSTRKPFLDLCKMLGKWLKKYCDFLLGKLPKDEKRVPTDEDVRVICLTINTADYCCTTTAQLEEKLIEKIDEEFRGLLSLSQEREAFLGCSAQAVQALVRAIENATDPSFQAMTKRPWGTLPAVGDQSEHITAIAATLSQNIKIIRATIASSKYFRLFCDKFAESFTAKYLANIYKCRPLSEVGAEQMLLDTHALKNILTEMSTLGADPPAAAPPAAYVKILAKGITKIEQLLKVVLRPQDPPDIIVDTYNLLYADYSIGNFQKILELKALSAIVVARVADPPRMDRYKQGLRRSEMQPILDVFQIKIPAGAQPAASAAPAAPADATRGAAAAAAAAAIGMGAFKSDFRKFMNNMNIKRT</sequence>
<evidence type="ECO:0000256" key="7">
    <source>
        <dbReference type="SAM" id="MobiDB-lite"/>
    </source>
</evidence>
<keyword evidence="11" id="KW-1185">Reference proteome</keyword>
<dbReference type="InterPro" id="IPR007234">
    <property type="entry name" value="Vps53_N"/>
</dbReference>
<dbReference type="Gene3D" id="1.10.357.110">
    <property type="entry name" value="Vacuolar protein sorting-associated protein 53, C-terminus"/>
    <property type="match status" value="1"/>
</dbReference>
<dbReference type="Pfam" id="PF04100">
    <property type="entry name" value="Vps53_N"/>
    <property type="match status" value="1"/>
</dbReference>
<evidence type="ECO:0000256" key="6">
    <source>
        <dbReference type="ARBA" id="ARBA00023136"/>
    </source>
</evidence>
<proteinExistence type="inferred from homology"/>
<dbReference type="InterPro" id="IPR039766">
    <property type="entry name" value="Vps53"/>
</dbReference>
<evidence type="ECO:0000313" key="11">
    <source>
        <dbReference type="Proteomes" id="UP001527925"/>
    </source>
</evidence>
<gene>
    <name evidence="10" type="primary">VPS53</name>
    <name evidence="10" type="ORF">HK105_204524</name>
</gene>
<keyword evidence="5" id="KW-0333">Golgi apparatus</keyword>
<keyword evidence="4" id="KW-0967">Endosome</keyword>
<feature type="domain" description="Vps53 N-terminal" evidence="8">
    <location>
        <begin position="346"/>
        <end position="720"/>
    </location>
</feature>
<dbReference type="InterPro" id="IPR038260">
    <property type="entry name" value="Vps53_C_sf"/>
</dbReference>
<evidence type="ECO:0000256" key="2">
    <source>
        <dbReference type="ARBA" id="ARBA00004481"/>
    </source>
</evidence>